<feature type="binding site" evidence="13">
    <location>
        <position position="171"/>
    </location>
    <ligand>
        <name>Ca(2+)</name>
        <dbReference type="ChEBI" id="CHEBI:29108"/>
        <label>2</label>
    </ligand>
</feature>
<protein>
    <recommendedName>
        <fullName evidence="2 16">Peroxidase</fullName>
        <ecNumber evidence="2 16">1.11.1.7</ecNumber>
    </recommendedName>
</protein>
<comment type="caution">
    <text evidence="18">The sequence shown here is derived from an EMBL/GenBank/DDBJ whole genome shotgun (WGS) entry which is preliminary data.</text>
</comment>
<feature type="binding site" description="axial binding residue" evidence="13">
    <location>
        <position position="170"/>
    </location>
    <ligand>
        <name>heme b</name>
        <dbReference type="ChEBI" id="CHEBI:60344"/>
    </ligand>
    <ligandPart>
        <name>Fe</name>
        <dbReference type="ChEBI" id="CHEBI:18248"/>
    </ligandPart>
</feature>
<dbReference type="GO" id="GO:0042744">
    <property type="term" value="P:hydrogen peroxide catabolic process"/>
    <property type="evidence" value="ECO:0007669"/>
    <property type="project" value="UniProtKB-KW"/>
</dbReference>
<comment type="function">
    <text evidence="16">Removal of H(2)O(2), oxidation of toxic reductants, biosynthesis and degradation of lignin, suberization, auxin catabolism, response to environmental stresses such as wounding, pathogen attack and oxidative stress.</text>
</comment>
<evidence type="ECO:0000256" key="10">
    <source>
        <dbReference type="ARBA" id="ARBA00023180"/>
    </source>
</evidence>
<evidence type="ECO:0000256" key="8">
    <source>
        <dbReference type="ARBA" id="ARBA00023004"/>
    </source>
</evidence>
<dbReference type="PANTHER" id="PTHR31517:SF81">
    <property type="entry name" value="PEROXIDASE"/>
    <property type="match status" value="1"/>
</dbReference>
<dbReference type="Gene3D" id="1.10.420.10">
    <property type="entry name" value="Peroxidase, domain 2"/>
    <property type="match status" value="1"/>
</dbReference>
<keyword evidence="9 15" id="KW-1015">Disulfide bond</keyword>
<organism evidence="18 19">
    <name type="scientific">Genlisea aurea</name>
    <dbReference type="NCBI Taxonomy" id="192259"/>
    <lineage>
        <taxon>Eukaryota</taxon>
        <taxon>Viridiplantae</taxon>
        <taxon>Streptophyta</taxon>
        <taxon>Embryophyta</taxon>
        <taxon>Tracheophyta</taxon>
        <taxon>Spermatophyta</taxon>
        <taxon>Magnoliopsida</taxon>
        <taxon>eudicotyledons</taxon>
        <taxon>Gunneridae</taxon>
        <taxon>Pentapetalae</taxon>
        <taxon>asterids</taxon>
        <taxon>lamiids</taxon>
        <taxon>Lamiales</taxon>
        <taxon>Lentibulariaceae</taxon>
        <taxon>Genlisea</taxon>
    </lineage>
</organism>
<dbReference type="Gene3D" id="1.10.520.10">
    <property type="match status" value="1"/>
</dbReference>
<comment type="cofactor">
    <cofactor evidence="13 16">
        <name>Ca(2+)</name>
        <dbReference type="ChEBI" id="CHEBI:29108"/>
    </cofactor>
    <text evidence="13 16">Binds 2 calcium ions per subunit.</text>
</comment>
<dbReference type="EMBL" id="AUSU01008006">
    <property type="protein sequence ID" value="EPS59877.1"/>
    <property type="molecule type" value="Genomic_DNA"/>
</dbReference>
<evidence type="ECO:0000313" key="19">
    <source>
        <dbReference type="Proteomes" id="UP000015453"/>
    </source>
</evidence>
<feature type="disulfide bond" evidence="15">
    <location>
        <begin position="97"/>
        <end position="294"/>
    </location>
</feature>
<dbReference type="PRINTS" id="PR00461">
    <property type="entry name" value="PLPEROXIDASE"/>
</dbReference>
<evidence type="ECO:0000256" key="11">
    <source>
        <dbReference type="PIRSR" id="PIRSR600823-1"/>
    </source>
</evidence>
<evidence type="ECO:0000256" key="13">
    <source>
        <dbReference type="PIRSR" id="PIRSR600823-3"/>
    </source>
</evidence>
<feature type="binding site" evidence="13">
    <location>
        <position position="47"/>
    </location>
    <ligand>
        <name>Ca(2+)</name>
        <dbReference type="ChEBI" id="CHEBI:29108"/>
        <label>1</label>
    </ligand>
</feature>
<feature type="binding site" evidence="13">
    <location>
        <position position="219"/>
    </location>
    <ligand>
        <name>Ca(2+)</name>
        <dbReference type="ChEBI" id="CHEBI:29108"/>
        <label>2</label>
    </ligand>
</feature>
<dbReference type="CDD" id="cd00693">
    <property type="entry name" value="secretory_peroxidase"/>
    <property type="match status" value="1"/>
</dbReference>
<feature type="active site" description="Proton acceptor" evidence="11">
    <location>
        <position position="41"/>
    </location>
</feature>
<evidence type="ECO:0000256" key="3">
    <source>
        <dbReference type="ARBA" id="ARBA00022559"/>
    </source>
</evidence>
<keyword evidence="8 13" id="KW-0408">Iron</keyword>
<feature type="disulfide bond" evidence="15">
    <location>
        <begin position="43"/>
        <end position="48"/>
    </location>
</feature>
<evidence type="ECO:0000313" key="18">
    <source>
        <dbReference type="EMBL" id="EPS59877.1"/>
    </source>
</evidence>
<keyword evidence="10" id="KW-0325">Glycoprotein</keyword>
<dbReference type="GO" id="GO:0006979">
    <property type="term" value="P:response to oxidative stress"/>
    <property type="evidence" value="ECO:0007669"/>
    <property type="project" value="UniProtKB-UniRule"/>
</dbReference>
<dbReference type="GO" id="GO:0140825">
    <property type="term" value="F:lactoperoxidase activity"/>
    <property type="evidence" value="ECO:0007669"/>
    <property type="project" value="UniProtKB-EC"/>
</dbReference>
<evidence type="ECO:0000259" key="17">
    <source>
        <dbReference type="PROSITE" id="PS50873"/>
    </source>
</evidence>
<dbReference type="PRINTS" id="PR00458">
    <property type="entry name" value="PEROXIDASE"/>
</dbReference>
<comment type="cofactor">
    <cofactor evidence="13 16">
        <name>heme b</name>
        <dbReference type="ChEBI" id="CHEBI:60344"/>
    </cofactor>
    <text evidence="13 16">Binds 1 heme b (iron(II)-protoporphyrin IX) group per subunit.</text>
</comment>
<dbReference type="PROSITE" id="PS50873">
    <property type="entry name" value="PEROXIDASE_4"/>
    <property type="match status" value="1"/>
</dbReference>
<comment type="catalytic activity">
    <reaction evidence="1 16">
        <text>2 a phenolic donor + H2O2 = 2 a phenolic radical donor + 2 H2O</text>
        <dbReference type="Rhea" id="RHEA:56136"/>
        <dbReference type="ChEBI" id="CHEBI:15377"/>
        <dbReference type="ChEBI" id="CHEBI:16240"/>
        <dbReference type="ChEBI" id="CHEBI:139520"/>
        <dbReference type="ChEBI" id="CHEBI:139521"/>
        <dbReference type="EC" id="1.11.1.7"/>
    </reaction>
</comment>
<evidence type="ECO:0000256" key="1">
    <source>
        <dbReference type="ARBA" id="ARBA00000189"/>
    </source>
</evidence>
<dbReference type="SUPFAM" id="SSF48113">
    <property type="entry name" value="Heme-dependent peroxidases"/>
    <property type="match status" value="1"/>
</dbReference>
<evidence type="ECO:0000256" key="4">
    <source>
        <dbReference type="ARBA" id="ARBA00022617"/>
    </source>
</evidence>
<sequence>LSVGFYDQSCPQMGSVVRAHVQSLAITDPTSPPAFLRLLFHDCQVQGCDASILLDSDGGRIRSPEMDSSRNFAVRNRGAIETIKTELENLCPRRVSCSDIIVLAAREAVAITGGPRISVPLGRRDSTAVPSSGLADASLPPADSGVDAMLRIFDRKDMTREESVAILGAHTLGRTHCFNLRNRLYNFTDDPSNSPFELILRANCPPYAAASSTITVQNDVTSSFFDSQYYLDSISGRGVLKIDAEMAVDPRTQPIVERFARDQDEFFRAFSSAFVKLSYSGVLTGDNGAIRRRCNSLD</sequence>
<feature type="binding site" evidence="12">
    <location>
        <position position="140"/>
    </location>
    <ligand>
        <name>substrate</name>
    </ligand>
</feature>
<feature type="binding site" evidence="13">
    <location>
        <position position="49"/>
    </location>
    <ligand>
        <name>Ca(2+)</name>
        <dbReference type="ChEBI" id="CHEBI:29108"/>
        <label>1</label>
    </ligand>
</feature>
<keyword evidence="16" id="KW-0376">Hydrogen peroxide</keyword>
<dbReference type="EC" id="1.11.1.7" evidence="2 16"/>
<dbReference type="Proteomes" id="UP000015453">
    <property type="component" value="Unassembled WGS sequence"/>
</dbReference>
<keyword evidence="3 16" id="KW-0575">Peroxidase</keyword>
<keyword evidence="5 13" id="KW-0479">Metal-binding</keyword>
<keyword evidence="6 13" id="KW-0106">Calcium</keyword>
<dbReference type="InterPro" id="IPR010255">
    <property type="entry name" value="Haem_peroxidase_sf"/>
</dbReference>
<feature type="binding site" evidence="13">
    <location>
        <position position="45"/>
    </location>
    <ligand>
        <name>Ca(2+)</name>
        <dbReference type="ChEBI" id="CHEBI:29108"/>
        <label>1</label>
    </ligand>
</feature>
<evidence type="ECO:0000256" key="12">
    <source>
        <dbReference type="PIRSR" id="PIRSR600823-2"/>
    </source>
</evidence>
<dbReference type="AlphaFoldDB" id="S8DK87"/>
<dbReference type="GO" id="GO:0020037">
    <property type="term" value="F:heme binding"/>
    <property type="evidence" value="ECO:0007669"/>
    <property type="project" value="UniProtKB-UniRule"/>
</dbReference>
<feature type="binding site" evidence="13">
    <location>
        <position position="65"/>
    </location>
    <ligand>
        <name>Ca(2+)</name>
        <dbReference type="ChEBI" id="CHEBI:29108"/>
        <label>1</label>
    </ligand>
</feature>
<dbReference type="FunFam" id="1.10.420.10:FF:000001">
    <property type="entry name" value="Peroxidase"/>
    <property type="match status" value="1"/>
</dbReference>
<keyword evidence="16" id="KW-0964">Secreted</keyword>
<evidence type="ECO:0000256" key="2">
    <source>
        <dbReference type="ARBA" id="ARBA00012313"/>
    </source>
</evidence>
<evidence type="ECO:0000256" key="9">
    <source>
        <dbReference type="ARBA" id="ARBA00023157"/>
    </source>
</evidence>
<dbReference type="Pfam" id="PF00141">
    <property type="entry name" value="peroxidase"/>
    <property type="match status" value="1"/>
</dbReference>
<dbReference type="InterPro" id="IPR033905">
    <property type="entry name" value="Secretory_peroxidase"/>
</dbReference>
<comment type="similarity">
    <text evidence="16">Belongs to the peroxidase family. Classical plant (class III) peroxidase subfamily.</text>
</comment>
<accession>S8DK87</accession>
<feature type="site" description="Transition state stabilizer" evidence="14">
    <location>
        <position position="37"/>
    </location>
</feature>
<feature type="domain" description="Plant heme peroxidase family profile" evidence="17">
    <location>
        <begin position="1"/>
        <end position="298"/>
    </location>
</feature>
<evidence type="ECO:0000256" key="14">
    <source>
        <dbReference type="PIRSR" id="PIRSR600823-4"/>
    </source>
</evidence>
<dbReference type="PANTHER" id="PTHR31517">
    <property type="match status" value="1"/>
</dbReference>
<dbReference type="GO" id="GO:0046872">
    <property type="term" value="F:metal ion binding"/>
    <property type="evidence" value="ECO:0007669"/>
    <property type="project" value="UniProtKB-UniRule"/>
</dbReference>
<evidence type="ECO:0000256" key="7">
    <source>
        <dbReference type="ARBA" id="ARBA00023002"/>
    </source>
</evidence>
<feature type="non-terminal residue" evidence="18">
    <location>
        <position position="1"/>
    </location>
</feature>
<keyword evidence="19" id="KW-1185">Reference proteome</keyword>
<evidence type="ECO:0000256" key="5">
    <source>
        <dbReference type="ARBA" id="ARBA00022723"/>
    </source>
</evidence>
<dbReference type="OrthoDB" id="2113341at2759"/>
<comment type="subcellular location">
    <subcellularLocation>
        <location evidence="16">Secreted</location>
    </subcellularLocation>
</comment>
<keyword evidence="7 16" id="KW-0560">Oxidoreductase</keyword>
<feature type="disulfide bond" evidence="15">
    <location>
        <begin position="10"/>
        <end position="91"/>
    </location>
</feature>
<gene>
    <name evidence="18" type="ORF">M569_14928</name>
</gene>
<proteinExistence type="inferred from homology"/>
<name>S8DK87_9LAMI</name>
<evidence type="ECO:0000256" key="16">
    <source>
        <dbReference type="RuleBase" id="RU362060"/>
    </source>
</evidence>
<reference evidence="18 19" key="1">
    <citation type="journal article" date="2013" name="BMC Genomics">
        <title>The miniature genome of a carnivorous plant Genlisea aurea contains a low number of genes and short non-coding sequences.</title>
        <authorList>
            <person name="Leushkin E.V."/>
            <person name="Sutormin R.A."/>
            <person name="Nabieva E.R."/>
            <person name="Penin A.A."/>
            <person name="Kondrashov A.S."/>
            <person name="Logacheva M.D."/>
        </authorList>
    </citation>
    <scope>NUCLEOTIDE SEQUENCE [LARGE SCALE GENOMIC DNA]</scope>
</reference>
<feature type="disulfide bond" evidence="15">
    <location>
        <begin position="177"/>
        <end position="204"/>
    </location>
</feature>
<evidence type="ECO:0000256" key="6">
    <source>
        <dbReference type="ARBA" id="ARBA00022837"/>
    </source>
</evidence>
<dbReference type="InterPro" id="IPR000823">
    <property type="entry name" value="Peroxidase_pln"/>
</dbReference>
<keyword evidence="4 16" id="KW-0349">Heme</keyword>
<feature type="binding site" evidence="13">
    <location>
        <position position="51"/>
    </location>
    <ligand>
        <name>Ca(2+)</name>
        <dbReference type="ChEBI" id="CHEBI:29108"/>
        <label>1</label>
    </ligand>
</feature>
<feature type="binding site" evidence="13">
    <location>
        <position position="226"/>
    </location>
    <ligand>
        <name>Ca(2+)</name>
        <dbReference type="ChEBI" id="CHEBI:29108"/>
        <label>2</label>
    </ligand>
</feature>
<dbReference type="InterPro" id="IPR002016">
    <property type="entry name" value="Haem_peroxidase"/>
</dbReference>
<feature type="binding site" evidence="13">
    <location>
        <position position="42"/>
    </location>
    <ligand>
        <name>Ca(2+)</name>
        <dbReference type="ChEBI" id="CHEBI:29108"/>
        <label>1</label>
    </ligand>
</feature>
<evidence type="ECO:0000256" key="15">
    <source>
        <dbReference type="PIRSR" id="PIRSR600823-5"/>
    </source>
</evidence>
<dbReference type="GO" id="GO:0005576">
    <property type="term" value="C:extracellular region"/>
    <property type="evidence" value="ECO:0007669"/>
    <property type="project" value="UniProtKB-SubCell"/>
</dbReference>